<gene>
    <name evidence="1" type="ORF">C1I91_05975</name>
</gene>
<protein>
    <submittedName>
        <fullName evidence="1">Uncharacterized protein</fullName>
    </submittedName>
</protein>
<name>A0A410DQ94_9CLOT</name>
<dbReference type="RefSeq" id="WP_128212006.1">
    <property type="nucleotide sequence ID" value="NZ_CP025746.1"/>
</dbReference>
<sequence length="65" mass="7972">MNLLECYIKEVKSIKPCKEEWTKKFNKKFLTIKVVVNCYGNIQKHETVESEEDWKKIKERGYFLW</sequence>
<keyword evidence="2" id="KW-1185">Reference proteome</keyword>
<evidence type="ECO:0000313" key="2">
    <source>
        <dbReference type="Proteomes" id="UP000286268"/>
    </source>
</evidence>
<dbReference type="EMBL" id="CP025746">
    <property type="protein sequence ID" value="QAA31228.1"/>
    <property type="molecule type" value="Genomic_DNA"/>
</dbReference>
<dbReference type="KEGG" id="cmah:C1I91_05975"/>
<proteinExistence type="predicted"/>
<dbReference type="OrthoDB" id="2941822at2"/>
<evidence type="ECO:0000313" key="1">
    <source>
        <dbReference type="EMBL" id="QAA31228.1"/>
    </source>
</evidence>
<organism evidence="1 2">
    <name type="scientific">Clostridium manihotivorum</name>
    <dbReference type="NCBI Taxonomy" id="2320868"/>
    <lineage>
        <taxon>Bacteria</taxon>
        <taxon>Bacillati</taxon>
        <taxon>Bacillota</taxon>
        <taxon>Clostridia</taxon>
        <taxon>Eubacteriales</taxon>
        <taxon>Clostridiaceae</taxon>
        <taxon>Clostridium</taxon>
    </lineage>
</organism>
<dbReference type="Proteomes" id="UP000286268">
    <property type="component" value="Chromosome"/>
</dbReference>
<accession>A0A410DQ94</accession>
<reference evidence="1 2" key="1">
    <citation type="submission" date="2018-01" db="EMBL/GenBank/DDBJ databases">
        <title>Genome Sequencing and Assembly of Anaerobacter polyendosporus strain CT4.</title>
        <authorList>
            <person name="Tachaapaikoon C."/>
            <person name="Sutheeworapong S."/>
            <person name="Jenjaroenpun P."/>
            <person name="Wongsurawat T."/>
            <person name="Nookeaw I."/>
            <person name="Cheawchanlertfa P."/>
            <person name="Kosugi A."/>
            <person name="Cheevadhanarak S."/>
            <person name="Ratanakhanokchai K."/>
        </authorList>
    </citation>
    <scope>NUCLEOTIDE SEQUENCE [LARGE SCALE GENOMIC DNA]</scope>
    <source>
        <strain evidence="1 2">CT4</strain>
    </source>
</reference>
<dbReference type="AlphaFoldDB" id="A0A410DQ94"/>